<evidence type="ECO:0000259" key="5">
    <source>
        <dbReference type="Pfam" id="PF00905"/>
    </source>
</evidence>
<evidence type="ECO:0000259" key="6">
    <source>
        <dbReference type="Pfam" id="PF03717"/>
    </source>
</evidence>
<organism evidence="7 8">
    <name type="scientific">Sinosporangium siamense</name>
    <dbReference type="NCBI Taxonomy" id="1367973"/>
    <lineage>
        <taxon>Bacteria</taxon>
        <taxon>Bacillati</taxon>
        <taxon>Actinomycetota</taxon>
        <taxon>Actinomycetes</taxon>
        <taxon>Streptosporangiales</taxon>
        <taxon>Streptosporangiaceae</taxon>
        <taxon>Sinosporangium</taxon>
    </lineage>
</organism>
<feature type="compositionally biased region" description="Basic and acidic residues" evidence="4">
    <location>
        <begin position="52"/>
        <end position="63"/>
    </location>
</feature>
<dbReference type="InterPro" id="IPR050515">
    <property type="entry name" value="Beta-lactam/transpept"/>
</dbReference>
<feature type="compositionally biased region" description="Basic and acidic residues" evidence="4">
    <location>
        <begin position="299"/>
        <end position="320"/>
    </location>
</feature>
<evidence type="ECO:0000256" key="1">
    <source>
        <dbReference type="ARBA" id="ARBA00004370"/>
    </source>
</evidence>
<evidence type="ECO:0008006" key="9">
    <source>
        <dbReference type="Google" id="ProtNLM"/>
    </source>
</evidence>
<comment type="similarity">
    <text evidence="2">Belongs to the transpeptidase family.</text>
</comment>
<dbReference type="InterPro" id="IPR005311">
    <property type="entry name" value="PBP_dimer"/>
</dbReference>
<gene>
    <name evidence="7" type="ORF">Ssi02_05470</name>
</gene>
<dbReference type="Gene3D" id="3.40.710.10">
    <property type="entry name" value="DD-peptidase/beta-lactamase superfamily"/>
    <property type="match status" value="1"/>
</dbReference>
<dbReference type="InterPro" id="IPR036138">
    <property type="entry name" value="PBP_dimer_sf"/>
</dbReference>
<accession>A0A919V508</accession>
<proteinExistence type="inferred from homology"/>
<dbReference type="AlphaFoldDB" id="A0A919V508"/>
<feature type="domain" description="Penicillin-binding protein transpeptidase" evidence="5">
    <location>
        <begin position="667"/>
        <end position="972"/>
    </location>
</feature>
<feature type="compositionally biased region" description="Basic and acidic residues" evidence="4">
    <location>
        <begin position="225"/>
        <end position="248"/>
    </location>
</feature>
<feature type="domain" description="Penicillin-binding protein dimerisation" evidence="6">
    <location>
        <begin position="476"/>
        <end position="623"/>
    </location>
</feature>
<dbReference type="Proteomes" id="UP000606172">
    <property type="component" value="Unassembled WGS sequence"/>
</dbReference>
<dbReference type="InterPro" id="IPR012338">
    <property type="entry name" value="Beta-lactam/transpept-like"/>
</dbReference>
<dbReference type="GO" id="GO:0008658">
    <property type="term" value="F:penicillin binding"/>
    <property type="evidence" value="ECO:0007669"/>
    <property type="project" value="InterPro"/>
</dbReference>
<feature type="compositionally biased region" description="Basic and acidic residues" evidence="4">
    <location>
        <begin position="170"/>
        <end position="180"/>
    </location>
</feature>
<dbReference type="Gene3D" id="3.90.1310.10">
    <property type="entry name" value="Penicillin-binding protein 2a (Domain 2)"/>
    <property type="match status" value="1"/>
</dbReference>
<feature type="compositionally biased region" description="Low complexity" evidence="4">
    <location>
        <begin position="271"/>
        <end position="292"/>
    </location>
</feature>
<feature type="compositionally biased region" description="Gly residues" evidence="4">
    <location>
        <begin position="198"/>
        <end position="211"/>
    </location>
</feature>
<reference evidence="7" key="1">
    <citation type="submission" date="2021-01" db="EMBL/GenBank/DDBJ databases">
        <title>Whole genome shotgun sequence of Sinosporangium siamense NBRC 109515.</title>
        <authorList>
            <person name="Komaki H."/>
            <person name="Tamura T."/>
        </authorList>
    </citation>
    <scope>NUCLEOTIDE SEQUENCE</scope>
    <source>
        <strain evidence="7">NBRC 109515</strain>
    </source>
</reference>
<dbReference type="Pfam" id="PF00905">
    <property type="entry name" value="Transpeptidase"/>
    <property type="match status" value="1"/>
</dbReference>
<dbReference type="Pfam" id="PF03717">
    <property type="entry name" value="PBP_dimer"/>
    <property type="match status" value="1"/>
</dbReference>
<feature type="compositionally biased region" description="Gly residues" evidence="4">
    <location>
        <begin position="157"/>
        <end position="168"/>
    </location>
</feature>
<dbReference type="GO" id="GO:0071555">
    <property type="term" value="P:cell wall organization"/>
    <property type="evidence" value="ECO:0007669"/>
    <property type="project" value="TreeGrafter"/>
</dbReference>
<dbReference type="GO" id="GO:0005886">
    <property type="term" value="C:plasma membrane"/>
    <property type="evidence" value="ECO:0007669"/>
    <property type="project" value="TreeGrafter"/>
</dbReference>
<feature type="compositionally biased region" description="Gly residues" evidence="4">
    <location>
        <begin position="333"/>
        <end position="365"/>
    </location>
</feature>
<dbReference type="Gene3D" id="3.30.450.330">
    <property type="match status" value="1"/>
</dbReference>
<keyword evidence="3" id="KW-0472">Membrane</keyword>
<evidence type="ECO:0000256" key="4">
    <source>
        <dbReference type="SAM" id="MobiDB-lite"/>
    </source>
</evidence>
<sequence length="998" mass="102614">MRDNGGGRGKGPGRGASGAGPSGGPGSSRRGPGSQGGQGRADGPGRPPKSSRPTDGRQGRGGEDDWIDGWPTDDAGDRPRASGGPTRGTAGGRPAGRGEDESGGRSPRGRGKGTEDDRGNARGTRPPARGTDDGPSGVSGDGRSGTSSEGRPAGRVSGRGEGKVGGARAGRPEGQDERRGGGRAGTSADGRGDRANGRGEGLGGIRRGGSAEGRSTGRVAGGKSGGRDTDDFAESRGGRASSRAEGRSTGRVAGGRSGGRDIDDFAESRGGRASSRAGGSSSSRAEGRSTGRVAGGRSGGRDTDDFADSRGGRASGRGEGRAAGSSGTRAEGRGGGRSGESRGGSAEGRGGGRSGESRGGTAAGRGEGRAAGREEAGRPAGKRAGERGSGRDERARRSRAREDETIAAPGGRGPRPPMRPPNVLMLGNPRRRINIGLIAMTFVLSVFAGRLVQMQGLDSKIYEAAAAAQRVQTEVLPARRGSITDVNGHELAVTVEAREISADPQIVPAAGRDEIATALATDLGRPKEEIAGKLAKTDRRYVRLARGVDPVVAKRIMARKFKGISSKHEYRRTYPGANLAGSLVGFVGDEDKGLSGLEQAFNDTLSGRDGSQTIEMGREGQRIPLTSTKRQQPVPGRDVRLTIDRDLQWAAQKVIADQVRAVGARSGSVIVMDVKSGDILAMANAPELDLNKWQQAPQEHWVNRSVSEVFEPGSTNKVITAAAALEAGAVRPETEFLVRDSIQCADRTLKDAHPHPPERLTFSGVVATSSNVGTILAAQKVGDKGLHDMLKAFGFGERPGGGLPGAEGGVLPKPETWSGSQRCTIAYGQGISVTALQTASVYQTIANGGVRVTPRIVAGTTDAEGELVPAPAGEKRRVVSQRTAKEIGLMLEAAVSEDGTGNLAAIPGYRVGGKTGTAMRYDASCQGYCGYTATFVGFTPAEAPELVVSAVIQDPRNGHFGGQVAAPVFKDVATFALKNRKIAPTGATPPKVRIRAGE</sequence>
<feature type="compositionally biased region" description="Gly residues" evidence="4">
    <location>
        <begin position="85"/>
        <end position="95"/>
    </location>
</feature>
<comment type="subcellular location">
    <subcellularLocation>
        <location evidence="1">Membrane</location>
    </subcellularLocation>
</comment>
<comment type="caution">
    <text evidence="7">The sequence shown here is derived from an EMBL/GenBank/DDBJ whole genome shotgun (WGS) entry which is preliminary data.</text>
</comment>
<feature type="compositionally biased region" description="Basic and acidic residues" evidence="4">
    <location>
        <begin position="258"/>
        <end position="270"/>
    </location>
</feature>
<dbReference type="PANTHER" id="PTHR30627">
    <property type="entry name" value="PEPTIDOGLYCAN D,D-TRANSPEPTIDASE"/>
    <property type="match status" value="1"/>
</dbReference>
<feature type="region of interest" description="Disordered" evidence="4">
    <location>
        <begin position="1"/>
        <end position="421"/>
    </location>
</feature>
<dbReference type="PANTHER" id="PTHR30627:SF1">
    <property type="entry name" value="PEPTIDOGLYCAN D,D-TRANSPEPTIDASE FTSI"/>
    <property type="match status" value="1"/>
</dbReference>
<feature type="compositionally biased region" description="Gly residues" evidence="4">
    <location>
        <begin position="33"/>
        <end position="42"/>
    </location>
</feature>
<evidence type="ECO:0000313" key="8">
    <source>
        <dbReference type="Proteomes" id="UP000606172"/>
    </source>
</evidence>
<dbReference type="RefSeq" id="WP_239128546.1">
    <property type="nucleotide sequence ID" value="NZ_BOOW01000006.1"/>
</dbReference>
<protein>
    <recommendedName>
        <fullName evidence="9">Peptidoglycan glycosyltransferase</fullName>
    </recommendedName>
</protein>
<dbReference type="SUPFAM" id="SSF56519">
    <property type="entry name" value="Penicillin binding protein dimerisation domain"/>
    <property type="match status" value="1"/>
</dbReference>
<evidence type="ECO:0000256" key="2">
    <source>
        <dbReference type="ARBA" id="ARBA00007171"/>
    </source>
</evidence>
<feature type="compositionally biased region" description="Basic and acidic residues" evidence="4">
    <location>
        <begin position="366"/>
        <end position="404"/>
    </location>
</feature>
<dbReference type="SUPFAM" id="SSF56601">
    <property type="entry name" value="beta-lactamase/transpeptidase-like"/>
    <property type="match status" value="1"/>
</dbReference>
<keyword evidence="8" id="KW-1185">Reference proteome</keyword>
<evidence type="ECO:0000313" key="7">
    <source>
        <dbReference type="EMBL" id="GII90316.1"/>
    </source>
</evidence>
<dbReference type="EMBL" id="BOOW01000006">
    <property type="protein sequence ID" value="GII90316.1"/>
    <property type="molecule type" value="Genomic_DNA"/>
</dbReference>
<dbReference type="InterPro" id="IPR001460">
    <property type="entry name" value="PCN-bd_Tpept"/>
</dbReference>
<name>A0A919V508_9ACTN</name>
<feature type="compositionally biased region" description="Gly residues" evidence="4">
    <location>
        <begin position="1"/>
        <end position="26"/>
    </location>
</feature>
<evidence type="ECO:0000256" key="3">
    <source>
        <dbReference type="ARBA" id="ARBA00023136"/>
    </source>
</evidence>